<keyword evidence="1" id="KW-0812">Transmembrane</keyword>
<dbReference type="AlphaFoldDB" id="A0A0F9IG81"/>
<evidence type="ECO:0000256" key="1">
    <source>
        <dbReference type="SAM" id="Phobius"/>
    </source>
</evidence>
<protein>
    <submittedName>
        <fullName evidence="2">Uncharacterized protein</fullName>
    </submittedName>
</protein>
<comment type="caution">
    <text evidence="2">The sequence shown here is derived from an EMBL/GenBank/DDBJ whole genome shotgun (WGS) entry which is preliminary data.</text>
</comment>
<keyword evidence="1" id="KW-0472">Membrane</keyword>
<sequence>MPRPGSDFSPAPISTYQPLLLSWEICERTPLTFAITAGLGVFLTLLFDLIGAIGLVALLITPPSGCLTGRLLVPGGVITRLVALLARVGGVNILLTTSPPNEAGVAFDLTRLCTALFIGDIGDMCGILYLC</sequence>
<organism evidence="2">
    <name type="scientific">marine sediment metagenome</name>
    <dbReference type="NCBI Taxonomy" id="412755"/>
    <lineage>
        <taxon>unclassified sequences</taxon>
        <taxon>metagenomes</taxon>
        <taxon>ecological metagenomes</taxon>
    </lineage>
</organism>
<accession>A0A0F9IG81</accession>
<reference evidence="2" key="1">
    <citation type="journal article" date="2015" name="Nature">
        <title>Complex archaea that bridge the gap between prokaryotes and eukaryotes.</title>
        <authorList>
            <person name="Spang A."/>
            <person name="Saw J.H."/>
            <person name="Jorgensen S.L."/>
            <person name="Zaremba-Niedzwiedzka K."/>
            <person name="Martijn J."/>
            <person name="Lind A.E."/>
            <person name="van Eijk R."/>
            <person name="Schleper C."/>
            <person name="Guy L."/>
            <person name="Ettema T.J."/>
        </authorList>
    </citation>
    <scope>NUCLEOTIDE SEQUENCE</scope>
</reference>
<gene>
    <name evidence="2" type="ORF">LCGC14_1583350</name>
</gene>
<proteinExistence type="predicted"/>
<feature type="transmembrane region" description="Helical" evidence="1">
    <location>
        <begin position="31"/>
        <end position="59"/>
    </location>
</feature>
<evidence type="ECO:0000313" key="2">
    <source>
        <dbReference type="EMBL" id="KKM26581.1"/>
    </source>
</evidence>
<name>A0A0F9IG81_9ZZZZ</name>
<keyword evidence="1" id="KW-1133">Transmembrane helix</keyword>
<dbReference type="EMBL" id="LAZR01012485">
    <property type="protein sequence ID" value="KKM26581.1"/>
    <property type="molecule type" value="Genomic_DNA"/>
</dbReference>